<dbReference type="Pfam" id="PF13602">
    <property type="entry name" value="ADH_zinc_N_2"/>
    <property type="match status" value="1"/>
</dbReference>
<reference evidence="3" key="1">
    <citation type="journal article" date="2023" name="Mol. Phylogenet. Evol.">
        <title>Genome-scale phylogeny and comparative genomics of the fungal order Sordariales.</title>
        <authorList>
            <person name="Hensen N."/>
            <person name="Bonometti L."/>
            <person name="Westerberg I."/>
            <person name="Brannstrom I.O."/>
            <person name="Guillou S."/>
            <person name="Cros-Aarteil S."/>
            <person name="Calhoun S."/>
            <person name="Haridas S."/>
            <person name="Kuo A."/>
            <person name="Mondo S."/>
            <person name="Pangilinan J."/>
            <person name="Riley R."/>
            <person name="LaButti K."/>
            <person name="Andreopoulos B."/>
            <person name="Lipzen A."/>
            <person name="Chen C."/>
            <person name="Yan M."/>
            <person name="Daum C."/>
            <person name="Ng V."/>
            <person name="Clum A."/>
            <person name="Steindorff A."/>
            <person name="Ohm R.A."/>
            <person name="Martin F."/>
            <person name="Silar P."/>
            <person name="Natvig D.O."/>
            <person name="Lalanne C."/>
            <person name="Gautier V."/>
            <person name="Ament-Velasquez S.L."/>
            <person name="Kruys A."/>
            <person name="Hutchinson M.I."/>
            <person name="Powell A.J."/>
            <person name="Barry K."/>
            <person name="Miller A.N."/>
            <person name="Grigoriev I.V."/>
            <person name="Debuchy R."/>
            <person name="Gladieux P."/>
            <person name="Hiltunen Thoren M."/>
            <person name="Johannesson H."/>
        </authorList>
    </citation>
    <scope>NUCLEOTIDE SEQUENCE</scope>
    <source>
        <strain evidence="3">CBS 757.83</strain>
    </source>
</reference>
<dbReference type="InterPro" id="IPR020843">
    <property type="entry name" value="ER"/>
</dbReference>
<evidence type="ECO:0000259" key="2">
    <source>
        <dbReference type="SMART" id="SM00829"/>
    </source>
</evidence>
<dbReference type="PANTHER" id="PTHR11695:SF294">
    <property type="entry name" value="RETICULON-4-INTERACTING PROTEIN 1, MITOCHONDRIAL"/>
    <property type="match status" value="1"/>
</dbReference>
<dbReference type="CDD" id="cd08267">
    <property type="entry name" value="MDR1"/>
    <property type="match status" value="1"/>
</dbReference>
<dbReference type="PANTHER" id="PTHR11695">
    <property type="entry name" value="ALCOHOL DEHYDROGENASE RELATED"/>
    <property type="match status" value="1"/>
</dbReference>
<dbReference type="SUPFAM" id="SSF51735">
    <property type="entry name" value="NAD(P)-binding Rossmann-fold domains"/>
    <property type="match status" value="1"/>
</dbReference>
<dbReference type="InterPro" id="IPR002364">
    <property type="entry name" value="Quin_OxRdtase/zeta-crystal_CS"/>
</dbReference>
<comment type="caution">
    <text evidence="3">The sequence shown here is derived from an EMBL/GenBank/DDBJ whole genome shotgun (WGS) entry which is preliminary data.</text>
</comment>
<dbReference type="Gene3D" id="3.90.180.10">
    <property type="entry name" value="Medium-chain alcohol dehydrogenases, catalytic domain"/>
    <property type="match status" value="1"/>
</dbReference>
<protein>
    <submittedName>
        <fullName evidence="3">NAD(P)-binding protein</fullName>
    </submittedName>
</protein>
<evidence type="ECO:0000256" key="1">
    <source>
        <dbReference type="ARBA" id="ARBA00023002"/>
    </source>
</evidence>
<dbReference type="InterPro" id="IPR036291">
    <property type="entry name" value="NAD(P)-bd_dom_sf"/>
</dbReference>
<dbReference type="SMART" id="SM00829">
    <property type="entry name" value="PKS_ER"/>
    <property type="match status" value="1"/>
</dbReference>
<dbReference type="Gene3D" id="3.40.50.720">
    <property type="entry name" value="NAD(P)-binding Rossmann-like Domain"/>
    <property type="match status" value="1"/>
</dbReference>
<evidence type="ECO:0000313" key="4">
    <source>
        <dbReference type="Proteomes" id="UP001305647"/>
    </source>
</evidence>
<dbReference type="GO" id="GO:0008270">
    <property type="term" value="F:zinc ion binding"/>
    <property type="evidence" value="ECO:0007669"/>
    <property type="project" value="InterPro"/>
</dbReference>
<dbReference type="InterPro" id="IPR013154">
    <property type="entry name" value="ADH-like_N"/>
</dbReference>
<reference evidence="3" key="2">
    <citation type="submission" date="2023-05" db="EMBL/GenBank/DDBJ databases">
        <authorList>
            <consortium name="Lawrence Berkeley National Laboratory"/>
            <person name="Steindorff A."/>
            <person name="Hensen N."/>
            <person name="Bonometti L."/>
            <person name="Westerberg I."/>
            <person name="Brannstrom I.O."/>
            <person name="Guillou S."/>
            <person name="Cros-Aarteil S."/>
            <person name="Calhoun S."/>
            <person name="Haridas S."/>
            <person name="Kuo A."/>
            <person name="Mondo S."/>
            <person name="Pangilinan J."/>
            <person name="Riley R."/>
            <person name="Labutti K."/>
            <person name="Andreopoulos B."/>
            <person name="Lipzen A."/>
            <person name="Chen C."/>
            <person name="Yanf M."/>
            <person name="Daum C."/>
            <person name="Ng V."/>
            <person name="Clum A."/>
            <person name="Ohm R."/>
            <person name="Martin F."/>
            <person name="Silar P."/>
            <person name="Natvig D."/>
            <person name="Lalanne C."/>
            <person name="Gautier V."/>
            <person name="Ament-Velasquez S.L."/>
            <person name="Kruys A."/>
            <person name="Hutchinson M.I."/>
            <person name="Powell A.J."/>
            <person name="Barry K."/>
            <person name="Miller A.N."/>
            <person name="Grigoriev I.V."/>
            <person name="Debuchy R."/>
            <person name="Gladieux P."/>
            <person name="Thoren M.H."/>
            <person name="Johannesson H."/>
        </authorList>
    </citation>
    <scope>NUCLEOTIDE SEQUENCE</scope>
    <source>
        <strain evidence="3">CBS 757.83</strain>
    </source>
</reference>
<name>A0AAN6SZI5_9PEZI</name>
<keyword evidence="1" id="KW-0560">Oxidoreductase</keyword>
<sequence length="393" mass="42648">MTSSASRLTTTTKAWIFHRPGPYRQTLTLTNTHPLPPFPPTAPFPKTAPNPEEWLLLRVSYAALNPADLVTVSVMPFFIRSHRKTSPAAVPCFDFTADVVDVWHPDSNDTTTTGVGKKGAAATRFAKGDQVVCFPPMPHMLATGVGALQGVVALPARYAVRIPAGRTKREAAGLFMTACTADVQIEDCGIAAGQRVLVVGASGGIGTMAVQMVRDRVGADGRVVAVCSGRNVEMVRGLGADEVIDYTQYADLPGELTKRYGAQPFDHIIDCFGNQDVYKSSARYLKAEGMYNAASISYADYTFWELLKCGMTLLTNSIWPRSQWLGGTGRKFKSASMMDPGVDTMERLVKLLGDGKLRIVVDSEWPFEKVHDAFDVLKTGHAAGKVIVKVNEE</sequence>
<dbReference type="InterPro" id="IPR050700">
    <property type="entry name" value="YIM1/Zinc_Alcohol_DH_Fams"/>
</dbReference>
<dbReference type="GO" id="GO:0005739">
    <property type="term" value="C:mitochondrion"/>
    <property type="evidence" value="ECO:0007669"/>
    <property type="project" value="TreeGrafter"/>
</dbReference>
<dbReference type="Pfam" id="PF08240">
    <property type="entry name" value="ADH_N"/>
    <property type="match status" value="1"/>
</dbReference>
<dbReference type="PROSITE" id="PS01162">
    <property type="entry name" value="QOR_ZETA_CRYSTAL"/>
    <property type="match status" value="1"/>
</dbReference>
<dbReference type="SUPFAM" id="SSF50129">
    <property type="entry name" value="GroES-like"/>
    <property type="match status" value="1"/>
</dbReference>
<dbReference type="InterPro" id="IPR011032">
    <property type="entry name" value="GroES-like_sf"/>
</dbReference>
<dbReference type="GO" id="GO:0016491">
    <property type="term" value="F:oxidoreductase activity"/>
    <property type="evidence" value="ECO:0007669"/>
    <property type="project" value="UniProtKB-KW"/>
</dbReference>
<feature type="domain" description="Enoyl reductase (ER)" evidence="2">
    <location>
        <begin position="27"/>
        <end position="388"/>
    </location>
</feature>
<organism evidence="3 4">
    <name type="scientific">Parathielavia hyrcaniae</name>
    <dbReference type="NCBI Taxonomy" id="113614"/>
    <lineage>
        <taxon>Eukaryota</taxon>
        <taxon>Fungi</taxon>
        <taxon>Dikarya</taxon>
        <taxon>Ascomycota</taxon>
        <taxon>Pezizomycotina</taxon>
        <taxon>Sordariomycetes</taxon>
        <taxon>Sordariomycetidae</taxon>
        <taxon>Sordariales</taxon>
        <taxon>Chaetomiaceae</taxon>
        <taxon>Parathielavia</taxon>
    </lineage>
</organism>
<keyword evidence="4" id="KW-1185">Reference proteome</keyword>
<accession>A0AAN6SZI5</accession>
<dbReference type="AlphaFoldDB" id="A0AAN6SZI5"/>
<dbReference type="Proteomes" id="UP001305647">
    <property type="component" value="Unassembled WGS sequence"/>
</dbReference>
<proteinExistence type="predicted"/>
<dbReference type="EMBL" id="MU863648">
    <property type="protein sequence ID" value="KAK4099550.1"/>
    <property type="molecule type" value="Genomic_DNA"/>
</dbReference>
<gene>
    <name evidence="3" type="ORF">N658DRAFT_429693</name>
</gene>
<evidence type="ECO:0000313" key="3">
    <source>
        <dbReference type="EMBL" id="KAK4099550.1"/>
    </source>
</evidence>